<evidence type="ECO:0000313" key="3">
    <source>
        <dbReference type="EMBL" id="NKQ29344.1"/>
    </source>
</evidence>
<feature type="compositionally biased region" description="Pro residues" evidence="1">
    <location>
        <begin position="1"/>
        <end position="10"/>
    </location>
</feature>
<gene>
    <name evidence="3" type="ORF">HF200_34870</name>
</gene>
<evidence type="ECO:0000256" key="2">
    <source>
        <dbReference type="SAM" id="Phobius"/>
    </source>
</evidence>
<feature type="non-terminal residue" evidence="3">
    <location>
        <position position="1"/>
    </location>
</feature>
<evidence type="ECO:0000313" key="4">
    <source>
        <dbReference type="Proteomes" id="UP000744032"/>
    </source>
</evidence>
<keyword evidence="2" id="KW-0812">Transmembrane</keyword>
<keyword evidence="3" id="KW-0723">Serine/threonine-protein kinase</keyword>
<comment type="caution">
    <text evidence="3">The sequence shown here is derived from an EMBL/GenBank/DDBJ whole genome shotgun (WGS) entry which is preliminary data.</text>
</comment>
<feature type="region of interest" description="Disordered" evidence="1">
    <location>
        <begin position="1"/>
        <end position="23"/>
    </location>
</feature>
<name>A0ABX1IUN0_STRGB</name>
<protein>
    <submittedName>
        <fullName evidence="3">Serine/threonine protein kinase</fullName>
    </submittedName>
</protein>
<organism evidence="3 4">
    <name type="scientific">Streptomyces galbus</name>
    <dbReference type="NCBI Taxonomy" id="33898"/>
    <lineage>
        <taxon>Bacteria</taxon>
        <taxon>Bacillati</taxon>
        <taxon>Actinomycetota</taxon>
        <taxon>Actinomycetes</taxon>
        <taxon>Kitasatosporales</taxon>
        <taxon>Streptomycetaceae</taxon>
        <taxon>Streptomyces</taxon>
    </lineage>
</organism>
<evidence type="ECO:0000256" key="1">
    <source>
        <dbReference type="SAM" id="MobiDB-lite"/>
    </source>
</evidence>
<dbReference type="EMBL" id="JAAXMD010000746">
    <property type="protein sequence ID" value="NKQ29344.1"/>
    <property type="molecule type" value="Genomic_DNA"/>
</dbReference>
<keyword evidence="2" id="KW-1133">Transmembrane helix</keyword>
<keyword evidence="2" id="KW-0472">Membrane</keyword>
<sequence>PQPQRPQRPAPEPREPRRRSANPMRIPGLGCLKGCLFTLVILLVAGWMVWEFTPLQDWIGTGKGYWQQLGDWIDTVTTWIGDLGSSGSSQ</sequence>
<reference evidence="3 4" key="1">
    <citation type="submission" date="2020-04" db="EMBL/GenBank/DDBJ databases">
        <title>Genome sequence of Streptomyces galbus strain I339.</title>
        <authorList>
            <person name="Silva E.A.N."/>
            <person name="Merces M."/>
            <person name="Castelo Branco A.P.O.T."/>
            <person name="Vasconcelos P.C."/>
            <person name="Costa N.P."/>
            <person name="Marinho G.C.S."/>
            <person name="Oliveira C.J.B."/>
            <person name="Araujo D."/>
            <person name="Rodrigues Junior V.S."/>
            <person name="Almeida R."/>
            <person name="Silva Filho U.R."/>
            <person name="Andrade A.S.A."/>
            <person name="Cibulski S.P."/>
        </authorList>
    </citation>
    <scope>NUCLEOTIDE SEQUENCE [LARGE SCALE GENOMIC DNA]</scope>
    <source>
        <strain evidence="3 4">I339</strain>
    </source>
</reference>
<keyword evidence="4" id="KW-1185">Reference proteome</keyword>
<dbReference type="GO" id="GO:0004674">
    <property type="term" value="F:protein serine/threonine kinase activity"/>
    <property type="evidence" value="ECO:0007669"/>
    <property type="project" value="UniProtKB-KW"/>
</dbReference>
<feature type="transmembrane region" description="Helical" evidence="2">
    <location>
        <begin position="26"/>
        <end position="50"/>
    </location>
</feature>
<keyword evidence="3" id="KW-0418">Kinase</keyword>
<accession>A0ABX1IUN0</accession>
<keyword evidence="3" id="KW-0808">Transferase</keyword>
<dbReference type="Proteomes" id="UP000744032">
    <property type="component" value="Unassembled WGS sequence"/>
</dbReference>
<proteinExistence type="predicted"/>